<dbReference type="Proteomes" id="UP001057402">
    <property type="component" value="Chromosome 12"/>
</dbReference>
<sequence>MIWELEMQCLQLYQSKVEEAANIKARLHQSVAAKEAELATLLTSLGEPNNHPRREVPSLLYLLLSVAAILAAMLVYHSLLLPTSPTAVVECCLMPQFERQFTDTKLLIEKIAREISGYGYNNSKEENTISLDVADLSLRKLAEYETCLRTLQREKERLVSILDDYKFSRKQKQEEKRRQRKLQDMCLSAMEAKYGSRPSPRKSPSFRKSNGYSVNGNRFLEEMRRLSTAPSNYLAISKEDAKSTYTCICGRCTSNHMQKNQNE</sequence>
<comment type="caution">
    <text evidence="1">The sequence shown here is derived from an EMBL/GenBank/DDBJ whole genome shotgun (WGS) entry which is preliminary data.</text>
</comment>
<reference evidence="2" key="1">
    <citation type="journal article" date="2023" name="Front. Plant Sci.">
        <title>Chromosomal-level genome assembly of Melastoma candidum provides insights into trichome evolution.</title>
        <authorList>
            <person name="Zhong Y."/>
            <person name="Wu W."/>
            <person name="Sun C."/>
            <person name="Zou P."/>
            <person name="Liu Y."/>
            <person name="Dai S."/>
            <person name="Zhou R."/>
        </authorList>
    </citation>
    <scope>NUCLEOTIDE SEQUENCE [LARGE SCALE GENOMIC DNA]</scope>
</reference>
<evidence type="ECO:0000313" key="1">
    <source>
        <dbReference type="EMBL" id="KAI4302121.1"/>
    </source>
</evidence>
<organism evidence="1 2">
    <name type="scientific">Melastoma candidum</name>
    <dbReference type="NCBI Taxonomy" id="119954"/>
    <lineage>
        <taxon>Eukaryota</taxon>
        <taxon>Viridiplantae</taxon>
        <taxon>Streptophyta</taxon>
        <taxon>Embryophyta</taxon>
        <taxon>Tracheophyta</taxon>
        <taxon>Spermatophyta</taxon>
        <taxon>Magnoliopsida</taxon>
        <taxon>eudicotyledons</taxon>
        <taxon>Gunneridae</taxon>
        <taxon>Pentapetalae</taxon>
        <taxon>rosids</taxon>
        <taxon>malvids</taxon>
        <taxon>Myrtales</taxon>
        <taxon>Melastomataceae</taxon>
        <taxon>Melastomatoideae</taxon>
        <taxon>Melastomateae</taxon>
        <taxon>Melastoma</taxon>
    </lineage>
</organism>
<name>A0ACB9KYP6_9MYRT</name>
<protein>
    <submittedName>
        <fullName evidence="1">Uncharacterized protein</fullName>
    </submittedName>
</protein>
<proteinExistence type="predicted"/>
<evidence type="ECO:0000313" key="2">
    <source>
        <dbReference type="Proteomes" id="UP001057402"/>
    </source>
</evidence>
<dbReference type="EMBL" id="CM042891">
    <property type="protein sequence ID" value="KAI4302121.1"/>
    <property type="molecule type" value="Genomic_DNA"/>
</dbReference>
<gene>
    <name evidence="1" type="ORF">MLD38_037906</name>
</gene>
<keyword evidence="2" id="KW-1185">Reference proteome</keyword>
<accession>A0ACB9KYP6</accession>